<dbReference type="InterPro" id="IPR011008">
    <property type="entry name" value="Dimeric_a/b-barrel"/>
</dbReference>
<name>A0A518K4W3_9BACT</name>
<accession>A0A518K4W3</accession>
<proteinExistence type="predicted"/>
<dbReference type="AlphaFoldDB" id="A0A518K4W3"/>
<evidence type="ECO:0000313" key="2">
    <source>
        <dbReference type="EMBL" id="QDV72815.1"/>
    </source>
</evidence>
<reference evidence="2 3" key="1">
    <citation type="submission" date="2019-02" db="EMBL/GenBank/DDBJ databases">
        <title>Deep-cultivation of Planctomycetes and their phenomic and genomic characterization uncovers novel biology.</title>
        <authorList>
            <person name="Wiegand S."/>
            <person name="Jogler M."/>
            <person name="Boedeker C."/>
            <person name="Pinto D."/>
            <person name="Vollmers J."/>
            <person name="Rivas-Marin E."/>
            <person name="Kohn T."/>
            <person name="Peeters S.H."/>
            <person name="Heuer A."/>
            <person name="Rast P."/>
            <person name="Oberbeckmann S."/>
            <person name="Bunk B."/>
            <person name="Jeske O."/>
            <person name="Meyerdierks A."/>
            <person name="Storesund J.E."/>
            <person name="Kallscheuer N."/>
            <person name="Luecker S."/>
            <person name="Lage O.M."/>
            <person name="Pohl T."/>
            <person name="Merkel B.J."/>
            <person name="Hornburger P."/>
            <person name="Mueller R.-W."/>
            <person name="Bruemmer F."/>
            <person name="Labrenz M."/>
            <person name="Spormann A.M."/>
            <person name="Op den Camp H."/>
            <person name="Overmann J."/>
            <person name="Amann R."/>
            <person name="Jetten M.S.M."/>
            <person name="Mascher T."/>
            <person name="Medema M.H."/>
            <person name="Devos D.P."/>
            <person name="Kaster A.-K."/>
            <person name="Ovreas L."/>
            <person name="Rohde M."/>
            <person name="Galperin M.Y."/>
            <person name="Jogler C."/>
        </authorList>
    </citation>
    <scope>NUCLEOTIDE SEQUENCE [LARGE SCALE GENOMIC DNA]</scope>
    <source>
        <strain evidence="2 3">Spa11</strain>
    </source>
</reference>
<evidence type="ECO:0000259" key="1">
    <source>
        <dbReference type="Pfam" id="PF07978"/>
    </source>
</evidence>
<dbReference type="SUPFAM" id="SSF54909">
    <property type="entry name" value="Dimeric alpha+beta barrel"/>
    <property type="match status" value="1"/>
</dbReference>
<dbReference type="EMBL" id="CP036349">
    <property type="protein sequence ID" value="QDV72815.1"/>
    <property type="molecule type" value="Genomic_DNA"/>
</dbReference>
<sequence length="183" mass="20463">MKSAVAERRCVFLLKTNPHLSKDDTMLFSISRLVTQRALLLAMLAAPAAAFAQEPQESAPAAAIAGPSDTTPETSPRVFELRVYTAAPGKMESLNRRFRDHTLKFFEKHGITSIGYWTSEAEPNRLYYLVAYPDRASREQRLVKGVAKDRDFLQVVADSEKDGKLTVEIESVILNPTDYSPMK</sequence>
<organism evidence="2 3">
    <name type="scientific">Botrimarina mediterranea</name>
    <dbReference type="NCBI Taxonomy" id="2528022"/>
    <lineage>
        <taxon>Bacteria</taxon>
        <taxon>Pseudomonadati</taxon>
        <taxon>Planctomycetota</taxon>
        <taxon>Planctomycetia</taxon>
        <taxon>Pirellulales</taxon>
        <taxon>Lacipirellulaceae</taxon>
        <taxon>Botrimarina</taxon>
    </lineage>
</organism>
<dbReference type="Gene3D" id="3.30.70.100">
    <property type="match status" value="1"/>
</dbReference>
<feature type="domain" description="NIPSNAP" evidence="1">
    <location>
        <begin position="79"/>
        <end position="181"/>
    </location>
</feature>
<gene>
    <name evidence="2" type="ORF">Spa11_09970</name>
</gene>
<evidence type="ECO:0000313" key="3">
    <source>
        <dbReference type="Proteomes" id="UP000316426"/>
    </source>
</evidence>
<keyword evidence="3" id="KW-1185">Reference proteome</keyword>
<dbReference type="InterPro" id="IPR012577">
    <property type="entry name" value="NIPSNAP"/>
</dbReference>
<dbReference type="KEGG" id="bmei:Spa11_09970"/>
<dbReference type="Proteomes" id="UP000316426">
    <property type="component" value="Chromosome"/>
</dbReference>
<protein>
    <recommendedName>
        <fullName evidence="1">NIPSNAP domain-containing protein</fullName>
    </recommendedName>
</protein>
<dbReference type="Pfam" id="PF07978">
    <property type="entry name" value="NIPSNAP"/>
    <property type="match status" value="1"/>
</dbReference>